<dbReference type="Proteomes" id="UP000533900">
    <property type="component" value="Unassembled WGS sequence"/>
</dbReference>
<proteinExistence type="predicted"/>
<dbReference type="NCBIfam" id="TIGR04131">
    <property type="entry name" value="Bac_Flav_CTERM"/>
    <property type="match status" value="1"/>
</dbReference>
<organism evidence="2 3">
    <name type="scientific">Winogradskyella flava</name>
    <dbReference type="NCBI Taxonomy" id="1884876"/>
    <lineage>
        <taxon>Bacteria</taxon>
        <taxon>Pseudomonadati</taxon>
        <taxon>Bacteroidota</taxon>
        <taxon>Flavobacteriia</taxon>
        <taxon>Flavobacteriales</taxon>
        <taxon>Flavobacteriaceae</taxon>
        <taxon>Winogradskyella</taxon>
    </lineage>
</organism>
<reference evidence="2" key="1">
    <citation type="submission" date="2020-08" db="EMBL/GenBank/DDBJ databases">
        <title>Winogradskyella ouciana sp. nov., isolated from the hadal seawater of the Mariana Trench.</title>
        <authorList>
            <person name="He X."/>
        </authorList>
    </citation>
    <scope>NUCLEOTIDE SEQUENCE [LARGE SCALE GENOMIC DNA]</scope>
    <source>
        <strain evidence="2">KCTC 52348</strain>
    </source>
</reference>
<accession>A0A842IPY6</accession>
<comment type="caution">
    <text evidence="2">The sequence shown here is derived from an EMBL/GenBank/DDBJ whole genome shotgun (WGS) entry which is preliminary data.</text>
</comment>
<evidence type="ECO:0000313" key="3">
    <source>
        <dbReference type="Proteomes" id="UP000533900"/>
    </source>
</evidence>
<dbReference type="RefSeq" id="WP_185788400.1">
    <property type="nucleotide sequence ID" value="NZ_JACLCP010000001.1"/>
</dbReference>
<evidence type="ECO:0000259" key="1">
    <source>
        <dbReference type="Pfam" id="PF19081"/>
    </source>
</evidence>
<sequence length="1574" mass="161647">MKVKRYSIESNSTFIVFLISLMTLGLTSVYGQCPTVTNPNQSFCDLESLLVSDLQAIDNGGGITWYDTATSTTPLSPSDGLVDGQDYYADDNTGTCGARARVDVIIYGPPVGQNFQGVCFDDPSLATVADLVALGNDVQWYLTASGGTPLNGSDILIDDTIYYADQANPDSGCRTSRLSVLVNVGLTPIPTGDAIQEFCFNSQITPTIADLVASGMNNWYISLASALPLSETTPLVNGQTYYASTLDPPCESSGRLAVTVTLTAGPDPGASGTLDLCDNDTMTFDLFDSLGGMPETGGTWSPTLDSGTGVFDPSIDPPGTYTYTVSSVNTCPDASSTVIVTISPQPDAGTSSTLDLCSDSGPIDLFASLGGTPEAGGTWSPLLASGTGIFDPSLDSEGIYTYTILGTPPCTASSATVTVSVELFKDAGEDGAVDICNDGSTIDLFNSLGGTPDTGGIWSPTLASGTGIFDPSVDAEGIYTYSFSGNAPCPDDSATVTVTVNEIPNAGTSASLDLCSNNTSTIDLFDSLGGTPETGGTWSPTLSSGTGIFDPAVDPAGIYTYTVTGAPPCTDASSTVTVSIIAEPNAGLDANLDLCSNDSAIDLFNILGGTPDAGGVWTPTLSSGTGIFDPLVDSEGSYTYTVLGTPPCTDVSAIVTISIIPFLNAGTNGSLQLCSDDAPVDLFDSLGGTPDTGGTWSPMLASGTGIFDPTIDTAGAYTYMTTATGPCVSDSATVSVSIETAPDAGTDGNLEICNTSNTVDLFNSLGGTPDISGTWTPALASGTGIFDPNTDAAGIYTYTVSSLLCDDSTSTVTVLIADPISAGENGFLDICDTDAPVDLFNSLGGSPDTGGTWSPALTSGTGIFDPSVDLSGTYTYTVTSNLASCPSASATVTVSVLEEPNSGTDGTLNLCGATNNTDLFDSLGGTPDSGGTWSPVLSSGTGIFNPNTDPEGIYTYTVTNICSTNSATVTVSFTNLNDAGDNGALDICINNVSVDLFDSLGGTPQPGGIWSPTLNSGTGIFDPSIDEGGIYTYTISNSASDCPADSAIVTVTIVDEPDAGGDSTLNLCGSTNNVDLFDSLSGTPDLGGTWSPALASGTGIFNPNVDSEGIYTYTITNICGTSSATVTVSFSGVNDAGTDGTLDICSNDTPVDLFDSLGGTPQAGGSWSPVLNSGTGIFDPNIDSGGIYTYTVSNSASDCPAASANVTVTVIPPPNAGTDATLDICVDDTTIIDLFDSLGGTPDSGGTWSPALASGTGIFDPNVDTAGIYTYTVNSTICNLTDDASVTVAIGNVPNAIGLNMSIDGITCFGEDITVNINGANQLADGDYDIVYELSGDNVDTNSITITITGGSASFTIPASSLQNTGSTILRITELYFVGEFCSADTTVISPIEIFILDIATPQITSDGGDFCEFDDPTVADLTANITSSGAIIWYDSPTGGTIYSETDALEDGVTYYASLSSESGCESTIRLAITVTFIDCVLELIIPDGFSPNGDTINDDFHIVNLNELYPNFKLTIYNRYGNVLYEGDISSERWNGTSRKSDKVVPVGVYFYILEFNDGTRKPLQGRVYLNR</sequence>
<gene>
    <name evidence="2" type="ORF">H7F21_06585</name>
</gene>
<keyword evidence="3" id="KW-1185">Reference proteome</keyword>
<dbReference type="Pfam" id="PF13585">
    <property type="entry name" value="CHU_C"/>
    <property type="match status" value="1"/>
</dbReference>
<dbReference type="InterPro" id="IPR026341">
    <property type="entry name" value="T9SS_type_B"/>
</dbReference>
<dbReference type="EMBL" id="JACLCP010000001">
    <property type="protein sequence ID" value="MBC2844755.1"/>
    <property type="molecule type" value="Genomic_DNA"/>
</dbReference>
<feature type="domain" description="Ig-like" evidence="1">
    <location>
        <begin position="1401"/>
        <end position="1477"/>
    </location>
</feature>
<dbReference type="InterPro" id="IPR044023">
    <property type="entry name" value="Ig_7"/>
</dbReference>
<protein>
    <submittedName>
        <fullName evidence="2">Gliding motility-associated C-terminal domain-containing protein</fullName>
    </submittedName>
</protein>
<dbReference type="Pfam" id="PF19081">
    <property type="entry name" value="Ig_7"/>
    <property type="match status" value="1"/>
</dbReference>
<evidence type="ECO:0000313" key="2">
    <source>
        <dbReference type="EMBL" id="MBC2844755.1"/>
    </source>
</evidence>
<name>A0A842IPY6_9FLAO</name>